<evidence type="ECO:0000313" key="2">
    <source>
        <dbReference type="Proteomes" id="UP001176940"/>
    </source>
</evidence>
<dbReference type="EMBL" id="CAUEEQ010060331">
    <property type="protein sequence ID" value="CAJ0964369.1"/>
    <property type="molecule type" value="Genomic_DNA"/>
</dbReference>
<dbReference type="InterPro" id="IPR036770">
    <property type="entry name" value="Ankyrin_rpt-contain_sf"/>
</dbReference>
<sequence>MPTHTEVYRVNIGLPSAALRLVTRCLPWLPDSEDIAESASHTPIQRWLREIQRRNKVLDFLLRPTMAQQDQVKLNDIASQDAATSRIASDIVQCEGSTGMGNKQSIPGELVVTQSPVIAEIQATYSEGESDKAQDLVKAACEENLPRPEKLQLLRIAAAYGDVPSVRYLIHEAKVVLPTDPSDDNPVVMAAHYGHGEAVILLLDSLPDACSHKPLLNWLLVSCCEQGHLSLVKLLILTYHADPDCYATRNNEFPVLRKLPLYATCMTGNV</sequence>
<dbReference type="PANTHER" id="PTHR24198:SF165">
    <property type="entry name" value="ANKYRIN REPEAT-CONTAINING PROTEIN-RELATED"/>
    <property type="match status" value="1"/>
</dbReference>
<evidence type="ECO:0000313" key="1">
    <source>
        <dbReference type="EMBL" id="CAJ0964369.1"/>
    </source>
</evidence>
<dbReference type="Gene3D" id="1.25.40.20">
    <property type="entry name" value="Ankyrin repeat-containing domain"/>
    <property type="match status" value="1"/>
</dbReference>
<comment type="caution">
    <text evidence="1">The sequence shown here is derived from an EMBL/GenBank/DDBJ whole genome shotgun (WGS) entry which is preliminary data.</text>
</comment>
<accession>A0ABN9MC81</accession>
<reference evidence="1" key="1">
    <citation type="submission" date="2023-07" db="EMBL/GenBank/DDBJ databases">
        <authorList>
            <person name="Stuckert A."/>
        </authorList>
    </citation>
    <scope>NUCLEOTIDE SEQUENCE</scope>
</reference>
<dbReference type="Proteomes" id="UP001176940">
    <property type="component" value="Unassembled WGS sequence"/>
</dbReference>
<keyword evidence="2" id="KW-1185">Reference proteome</keyword>
<name>A0ABN9MC81_9NEOB</name>
<dbReference type="SUPFAM" id="SSF48403">
    <property type="entry name" value="Ankyrin repeat"/>
    <property type="match status" value="1"/>
</dbReference>
<protein>
    <submittedName>
        <fullName evidence="1">Uncharacterized protein</fullName>
    </submittedName>
</protein>
<gene>
    <name evidence="1" type="ORF">RIMI_LOCUS19140881</name>
</gene>
<dbReference type="PANTHER" id="PTHR24198">
    <property type="entry name" value="ANKYRIN REPEAT AND PROTEIN KINASE DOMAIN-CONTAINING PROTEIN"/>
    <property type="match status" value="1"/>
</dbReference>
<proteinExistence type="predicted"/>
<organism evidence="1 2">
    <name type="scientific">Ranitomeya imitator</name>
    <name type="common">mimic poison frog</name>
    <dbReference type="NCBI Taxonomy" id="111125"/>
    <lineage>
        <taxon>Eukaryota</taxon>
        <taxon>Metazoa</taxon>
        <taxon>Chordata</taxon>
        <taxon>Craniata</taxon>
        <taxon>Vertebrata</taxon>
        <taxon>Euteleostomi</taxon>
        <taxon>Amphibia</taxon>
        <taxon>Batrachia</taxon>
        <taxon>Anura</taxon>
        <taxon>Neobatrachia</taxon>
        <taxon>Hyloidea</taxon>
        <taxon>Dendrobatidae</taxon>
        <taxon>Dendrobatinae</taxon>
        <taxon>Ranitomeya</taxon>
    </lineage>
</organism>